<gene>
    <name evidence="1" type="ORF">EVAR_76813_1</name>
</gene>
<dbReference type="EMBL" id="BGZK01000017">
    <property type="protein sequence ID" value="GBP05401.1"/>
    <property type="molecule type" value="Genomic_DNA"/>
</dbReference>
<dbReference type="AlphaFoldDB" id="A0A4C1SWJ2"/>
<evidence type="ECO:0000313" key="1">
    <source>
        <dbReference type="EMBL" id="GBP05401.1"/>
    </source>
</evidence>
<accession>A0A4C1SWJ2</accession>
<comment type="caution">
    <text evidence="1">The sequence shown here is derived from an EMBL/GenBank/DDBJ whole genome shotgun (WGS) entry which is preliminary data.</text>
</comment>
<sequence>MTTAPIKRIGYLEHNNNDIGLFVVEVSLSTGRVLHPVSFGKILHSANVKDIVNGSMKKIGRNCVVLSFQDSVAVNTFFCNCLLAFKGLRAFMPSFNVTRLGLIRGAPLIGPHKRFLVAL</sequence>
<keyword evidence="2" id="KW-1185">Reference proteome</keyword>
<organism evidence="1 2">
    <name type="scientific">Eumeta variegata</name>
    <name type="common">Bagworm moth</name>
    <name type="synonym">Eumeta japonica</name>
    <dbReference type="NCBI Taxonomy" id="151549"/>
    <lineage>
        <taxon>Eukaryota</taxon>
        <taxon>Metazoa</taxon>
        <taxon>Ecdysozoa</taxon>
        <taxon>Arthropoda</taxon>
        <taxon>Hexapoda</taxon>
        <taxon>Insecta</taxon>
        <taxon>Pterygota</taxon>
        <taxon>Neoptera</taxon>
        <taxon>Endopterygota</taxon>
        <taxon>Lepidoptera</taxon>
        <taxon>Glossata</taxon>
        <taxon>Ditrysia</taxon>
        <taxon>Tineoidea</taxon>
        <taxon>Psychidae</taxon>
        <taxon>Oiketicinae</taxon>
        <taxon>Eumeta</taxon>
    </lineage>
</organism>
<dbReference type="Proteomes" id="UP000299102">
    <property type="component" value="Unassembled WGS sequence"/>
</dbReference>
<reference evidence="1 2" key="1">
    <citation type="journal article" date="2019" name="Commun. Biol.">
        <title>The bagworm genome reveals a unique fibroin gene that provides high tensile strength.</title>
        <authorList>
            <person name="Kono N."/>
            <person name="Nakamura H."/>
            <person name="Ohtoshi R."/>
            <person name="Tomita M."/>
            <person name="Numata K."/>
            <person name="Arakawa K."/>
        </authorList>
    </citation>
    <scope>NUCLEOTIDE SEQUENCE [LARGE SCALE GENOMIC DNA]</scope>
</reference>
<proteinExistence type="predicted"/>
<evidence type="ECO:0000313" key="2">
    <source>
        <dbReference type="Proteomes" id="UP000299102"/>
    </source>
</evidence>
<name>A0A4C1SWJ2_EUMVA</name>
<dbReference type="OrthoDB" id="6931295at2759"/>
<protein>
    <submittedName>
        <fullName evidence="1">Uncharacterized protein</fullName>
    </submittedName>
</protein>